<comment type="caution">
    <text evidence="3">The sequence shown here is derived from an EMBL/GenBank/DDBJ whole genome shotgun (WGS) entry which is preliminary data.</text>
</comment>
<dbReference type="GeneID" id="91567556"/>
<evidence type="ECO:0000313" key="4">
    <source>
        <dbReference type="Proteomes" id="UP001519291"/>
    </source>
</evidence>
<dbReference type="PANTHER" id="PTHR39335">
    <property type="entry name" value="BLL4220 PROTEIN"/>
    <property type="match status" value="1"/>
</dbReference>
<feature type="signal peptide" evidence="2">
    <location>
        <begin position="1"/>
        <end position="21"/>
    </location>
</feature>
<organism evidence="3 4">
    <name type="scientific">Streptomyces syringium</name>
    <dbReference type="NCBI Taxonomy" id="76729"/>
    <lineage>
        <taxon>Bacteria</taxon>
        <taxon>Bacillati</taxon>
        <taxon>Actinomycetota</taxon>
        <taxon>Actinomycetes</taxon>
        <taxon>Kitasatosporales</taxon>
        <taxon>Streptomycetaceae</taxon>
        <taxon>Streptomyces</taxon>
    </lineage>
</organism>
<dbReference type="EMBL" id="JAGIOH010000001">
    <property type="protein sequence ID" value="MBP2401212.1"/>
    <property type="molecule type" value="Genomic_DNA"/>
</dbReference>
<protein>
    <submittedName>
        <fullName evidence="3">Lipoprotein with Yx(FWY)xxD motif</fullName>
    </submittedName>
</protein>
<feature type="region of interest" description="Disordered" evidence="1">
    <location>
        <begin position="165"/>
        <end position="225"/>
    </location>
</feature>
<evidence type="ECO:0000256" key="2">
    <source>
        <dbReference type="SAM" id="SignalP"/>
    </source>
</evidence>
<sequence>MNKLRHASLAGAAITVMMLTAACGGGEKAAEDDYGKAPAGSSSKIGDGYASGSGGYGSGGAAGSAAAEKNAPAKQLAVREAPGIGPVVADGKGLTLYRFDKDTAKPPASRCDGDCAKAWPPVPADDASATAGLDAELGQVKRADGTMQLTLAGWPVYRYAKDAAPGDTKGQGVGGTWSAFAPDGKKAGAAGGDEGKEGQKEEEKEGGKEKQPEEEKPAAEGVSVKDNPALGKILVDGQGRTLYRFNKDSAWPMKFACNDACLDTWKPAEPVEKSAIRGVPEKLITTVTRPDGTKQLAVDCWPVYWFTGDKKAGDTTGQGKQGLWFAVDDQGKKVTTPAS</sequence>
<evidence type="ECO:0000313" key="3">
    <source>
        <dbReference type="EMBL" id="MBP2401212.1"/>
    </source>
</evidence>
<feature type="chain" id="PRO_5046662032" evidence="2">
    <location>
        <begin position="22"/>
        <end position="339"/>
    </location>
</feature>
<reference evidence="3 4" key="1">
    <citation type="submission" date="2021-03" db="EMBL/GenBank/DDBJ databases">
        <title>Sequencing the genomes of 1000 actinobacteria strains.</title>
        <authorList>
            <person name="Klenk H.-P."/>
        </authorList>
    </citation>
    <scope>NUCLEOTIDE SEQUENCE [LARGE SCALE GENOMIC DNA]</scope>
    <source>
        <strain evidence="3 4">DSM 41480</strain>
    </source>
</reference>
<keyword evidence="4" id="KW-1185">Reference proteome</keyword>
<keyword evidence="3" id="KW-0449">Lipoprotein</keyword>
<dbReference type="Proteomes" id="UP001519291">
    <property type="component" value="Unassembled WGS sequence"/>
</dbReference>
<gene>
    <name evidence="3" type="ORF">JO379_000681</name>
</gene>
<evidence type="ECO:0000256" key="1">
    <source>
        <dbReference type="SAM" id="MobiDB-lite"/>
    </source>
</evidence>
<feature type="compositionally biased region" description="Basic and acidic residues" evidence="1">
    <location>
        <begin position="193"/>
        <end position="218"/>
    </location>
</feature>
<dbReference type="NCBIfam" id="NF040526">
    <property type="entry name" value="SCO0930_lipo"/>
    <property type="match status" value="1"/>
</dbReference>
<name>A0ABS4XXI0_9ACTN</name>
<proteinExistence type="predicted"/>
<keyword evidence="2" id="KW-0732">Signal</keyword>
<dbReference type="InterPro" id="IPR047910">
    <property type="entry name" value="SCO0930-like"/>
</dbReference>
<dbReference type="InterPro" id="IPR005297">
    <property type="entry name" value="Lipoprotein_repeat"/>
</dbReference>
<dbReference type="RefSeq" id="WP_209513750.1">
    <property type="nucleotide sequence ID" value="NZ_JAGIOH010000001.1"/>
</dbReference>
<dbReference type="Pfam" id="PF03640">
    <property type="entry name" value="Lipoprotein_15"/>
    <property type="match status" value="4"/>
</dbReference>
<dbReference type="PROSITE" id="PS51257">
    <property type="entry name" value="PROKAR_LIPOPROTEIN"/>
    <property type="match status" value="1"/>
</dbReference>
<accession>A0ABS4XXI0</accession>
<dbReference type="PANTHER" id="PTHR39335:SF1">
    <property type="entry name" value="BLL4220 PROTEIN"/>
    <property type="match status" value="1"/>
</dbReference>